<evidence type="ECO:0000313" key="2">
    <source>
        <dbReference type="Proteomes" id="UP000300879"/>
    </source>
</evidence>
<dbReference type="Gene3D" id="3.20.170.20">
    <property type="entry name" value="Protein of unknown function DUF952"/>
    <property type="match status" value="1"/>
</dbReference>
<dbReference type="InterPro" id="IPR009297">
    <property type="entry name" value="DUF952"/>
</dbReference>
<reference evidence="1 2" key="1">
    <citation type="submission" date="2019-05" db="EMBL/GenBank/DDBJ databases">
        <authorList>
            <person name="Chen C."/>
        </authorList>
    </citation>
    <scope>NUCLEOTIDE SEQUENCE [LARGE SCALE GENOMIC DNA]</scope>
    <source>
        <strain evidence="1 2">HB172198</strain>
    </source>
</reference>
<dbReference type="OrthoDB" id="5638018at2"/>
<dbReference type="EMBL" id="CP040396">
    <property type="protein sequence ID" value="QCT02980.1"/>
    <property type="molecule type" value="Genomic_DNA"/>
</dbReference>
<evidence type="ECO:0008006" key="3">
    <source>
        <dbReference type="Google" id="ProtNLM"/>
    </source>
</evidence>
<name>A0A4P8XMR1_9BACL</name>
<dbReference type="AlphaFoldDB" id="A0A4P8XMR1"/>
<dbReference type="KEGG" id="palo:E6C60_2268"/>
<dbReference type="Proteomes" id="UP000300879">
    <property type="component" value="Chromosome"/>
</dbReference>
<dbReference type="PANTHER" id="PTHR34129:SF1">
    <property type="entry name" value="DUF952 DOMAIN-CONTAINING PROTEIN"/>
    <property type="match status" value="1"/>
</dbReference>
<dbReference type="RefSeq" id="WP_138225924.1">
    <property type="nucleotide sequence ID" value="NZ_CP040396.1"/>
</dbReference>
<keyword evidence="2" id="KW-1185">Reference proteome</keyword>
<protein>
    <recommendedName>
        <fullName evidence="3">DUF952 domain-containing protein</fullName>
    </recommendedName>
</protein>
<dbReference type="PANTHER" id="PTHR34129">
    <property type="entry name" value="BLR1139 PROTEIN"/>
    <property type="match status" value="1"/>
</dbReference>
<proteinExistence type="predicted"/>
<dbReference type="SUPFAM" id="SSF56399">
    <property type="entry name" value="ADP-ribosylation"/>
    <property type="match status" value="1"/>
</dbReference>
<organism evidence="1 2">
    <name type="scientific">Paenibacillus algicola</name>
    <dbReference type="NCBI Taxonomy" id="2565926"/>
    <lineage>
        <taxon>Bacteria</taxon>
        <taxon>Bacillati</taxon>
        <taxon>Bacillota</taxon>
        <taxon>Bacilli</taxon>
        <taxon>Bacillales</taxon>
        <taxon>Paenibacillaceae</taxon>
        <taxon>Paenibacillus</taxon>
    </lineage>
</organism>
<gene>
    <name evidence="1" type="ORF">E6C60_2268</name>
</gene>
<dbReference type="Pfam" id="PF06108">
    <property type="entry name" value="DUF952"/>
    <property type="match status" value="1"/>
</dbReference>
<evidence type="ECO:0000313" key="1">
    <source>
        <dbReference type="EMBL" id="QCT02980.1"/>
    </source>
</evidence>
<accession>A0A4P8XMR1</accession>
<sequence length="113" mass="12716">MILHIMNTVAWKNALVAGEYAPPSLKKEGFIHCSTPEQLLNVANTLYKGQKGLFLLYIDESKVIPDIVYEDLYKTGKKFPHIYGPLNLDAVERIVEYNPDPDDNVLGDELPPS</sequence>